<dbReference type="NCBIfam" id="TIGR00756">
    <property type="entry name" value="PPR"/>
    <property type="match status" value="2"/>
</dbReference>
<keyword evidence="5" id="KW-1185">Reference proteome</keyword>
<dbReference type="InterPro" id="IPR050872">
    <property type="entry name" value="PPR_P_subfamily"/>
</dbReference>
<comment type="caution">
    <text evidence="4">The sequence shown here is derived from an EMBL/GenBank/DDBJ whole genome shotgun (WGS) entry which is preliminary data.</text>
</comment>
<dbReference type="Gene3D" id="1.25.40.10">
    <property type="entry name" value="Tetratricopeptide repeat domain"/>
    <property type="match status" value="1"/>
</dbReference>
<evidence type="ECO:0000256" key="1">
    <source>
        <dbReference type="ARBA" id="ARBA00007626"/>
    </source>
</evidence>
<comment type="similarity">
    <text evidence="1">Belongs to the PPR family. P subfamily.</text>
</comment>
<dbReference type="Pfam" id="PF01535">
    <property type="entry name" value="PPR"/>
    <property type="match status" value="1"/>
</dbReference>
<dbReference type="OrthoDB" id="185373at2759"/>
<evidence type="ECO:0000256" key="3">
    <source>
        <dbReference type="ARBA" id="ARBA00022946"/>
    </source>
</evidence>
<gene>
    <name evidence="4" type="ORF">C2845_PM03G30390</name>
</gene>
<dbReference type="EMBL" id="PQIB02000002">
    <property type="protein sequence ID" value="RLN35713.1"/>
    <property type="molecule type" value="Genomic_DNA"/>
</dbReference>
<evidence type="ECO:0000256" key="2">
    <source>
        <dbReference type="ARBA" id="ARBA00022737"/>
    </source>
</evidence>
<dbReference type="PANTHER" id="PTHR46128:SF211">
    <property type="entry name" value="PENTACOTRIPEPTIDE-REPEAT REGION OF PRORP DOMAIN-CONTAINING PROTEIN"/>
    <property type="match status" value="1"/>
</dbReference>
<dbReference type="Proteomes" id="UP000275267">
    <property type="component" value="Unassembled WGS sequence"/>
</dbReference>
<dbReference type="AlphaFoldDB" id="A0A3L6TEK6"/>
<reference evidence="5" key="1">
    <citation type="journal article" date="2019" name="Nat. Commun.">
        <title>The genome of broomcorn millet.</title>
        <authorList>
            <person name="Zou C."/>
            <person name="Miki D."/>
            <person name="Li D."/>
            <person name="Tang Q."/>
            <person name="Xiao L."/>
            <person name="Rajput S."/>
            <person name="Deng P."/>
            <person name="Jia W."/>
            <person name="Huang R."/>
            <person name="Zhang M."/>
            <person name="Sun Y."/>
            <person name="Hu J."/>
            <person name="Fu X."/>
            <person name="Schnable P.S."/>
            <person name="Li F."/>
            <person name="Zhang H."/>
            <person name="Feng B."/>
            <person name="Zhu X."/>
            <person name="Liu R."/>
            <person name="Schnable J.C."/>
            <person name="Zhu J.-K."/>
            <person name="Zhang H."/>
        </authorList>
    </citation>
    <scope>NUCLEOTIDE SEQUENCE [LARGE SCALE GENOMIC DNA]</scope>
</reference>
<evidence type="ECO:0000313" key="4">
    <source>
        <dbReference type="EMBL" id="RLN35713.1"/>
    </source>
</evidence>
<evidence type="ECO:0000313" key="5">
    <source>
        <dbReference type="Proteomes" id="UP000275267"/>
    </source>
</evidence>
<protein>
    <submittedName>
        <fullName evidence="4">Pentatricopeptide repeat-containing protein</fullName>
    </submittedName>
</protein>
<keyword evidence="2" id="KW-0677">Repeat</keyword>
<dbReference type="STRING" id="4540.A0A3L6TEK6"/>
<sequence length="80" mass="8750">MEKDGGVEPDAIAYATIVGGLCKARMVEATKLFKEMRSKCLLVDRTAYASLIDVYVSTKMVGDGCRVLKVMIDAGYRVDL</sequence>
<proteinExistence type="inferred from homology"/>
<keyword evidence="3" id="KW-0809">Transit peptide</keyword>
<dbReference type="Pfam" id="PF12854">
    <property type="entry name" value="PPR_1"/>
    <property type="match status" value="1"/>
</dbReference>
<dbReference type="InterPro" id="IPR011990">
    <property type="entry name" value="TPR-like_helical_dom_sf"/>
</dbReference>
<dbReference type="InterPro" id="IPR002885">
    <property type="entry name" value="PPR_rpt"/>
</dbReference>
<name>A0A3L6TEK6_PANMI</name>
<accession>A0A3L6TEK6</accession>
<organism evidence="4 5">
    <name type="scientific">Panicum miliaceum</name>
    <name type="common">Proso millet</name>
    <name type="synonym">Broomcorn millet</name>
    <dbReference type="NCBI Taxonomy" id="4540"/>
    <lineage>
        <taxon>Eukaryota</taxon>
        <taxon>Viridiplantae</taxon>
        <taxon>Streptophyta</taxon>
        <taxon>Embryophyta</taxon>
        <taxon>Tracheophyta</taxon>
        <taxon>Spermatophyta</taxon>
        <taxon>Magnoliopsida</taxon>
        <taxon>Liliopsida</taxon>
        <taxon>Poales</taxon>
        <taxon>Poaceae</taxon>
        <taxon>PACMAD clade</taxon>
        <taxon>Panicoideae</taxon>
        <taxon>Panicodae</taxon>
        <taxon>Paniceae</taxon>
        <taxon>Panicinae</taxon>
        <taxon>Panicum</taxon>
        <taxon>Panicum sect. Panicum</taxon>
    </lineage>
</organism>
<dbReference type="PANTHER" id="PTHR46128">
    <property type="entry name" value="MITOCHONDRIAL GROUP I INTRON SPLICING FACTOR CCM1"/>
    <property type="match status" value="1"/>
</dbReference>